<evidence type="ECO:0000313" key="2">
    <source>
        <dbReference type="EMBL" id="GEU42384.1"/>
    </source>
</evidence>
<feature type="region of interest" description="Disordered" evidence="1">
    <location>
        <begin position="567"/>
        <end position="676"/>
    </location>
</feature>
<dbReference type="EMBL" id="BKCJ010001561">
    <property type="protein sequence ID" value="GEU42384.1"/>
    <property type="molecule type" value="Genomic_DNA"/>
</dbReference>
<feature type="region of interest" description="Disordered" evidence="1">
    <location>
        <begin position="456"/>
        <end position="511"/>
    </location>
</feature>
<name>A0A6L2K3E4_TANCI</name>
<evidence type="ECO:0000256" key="1">
    <source>
        <dbReference type="SAM" id="MobiDB-lite"/>
    </source>
</evidence>
<feature type="compositionally biased region" description="Acidic residues" evidence="1">
    <location>
        <begin position="377"/>
        <end position="386"/>
    </location>
</feature>
<feature type="compositionally biased region" description="Acidic residues" evidence="1">
    <location>
        <begin position="588"/>
        <end position="601"/>
    </location>
</feature>
<protein>
    <submittedName>
        <fullName evidence="2">Uncharacterized protein</fullName>
    </submittedName>
</protein>
<feature type="compositionally biased region" description="Basic and acidic residues" evidence="1">
    <location>
        <begin position="202"/>
        <end position="211"/>
    </location>
</feature>
<feature type="region of interest" description="Disordered" evidence="1">
    <location>
        <begin position="363"/>
        <end position="386"/>
    </location>
</feature>
<comment type="caution">
    <text evidence="2">The sequence shown here is derived from an EMBL/GenBank/DDBJ whole genome shotgun (WGS) entry which is preliminary data.</text>
</comment>
<feature type="compositionally biased region" description="Polar residues" evidence="1">
    <location>
        <begin position="466"/>
        <end position="475"/>
    </location>
</feature>
<dbReference type="AlphaFoldDB" id="A0A6L2K3E4"/>
<feature type="compositionally biased region" description="Pro residues" evidence="1">
    <location>
        <begin position="481"/>
        <end position="490"/>
    </location>
</feature>
<reference evidence="2" key="1">
    <citation type="journal article" date="2019" name="Sci. Rep.">
        <title>Draft genome of Tanacetum cinerariifolium, the natural source of mosquito coil.</title>
        <authorList>
            <person name="Yamashiro T."/>
            <person name="Shiraishi A."/>
            <person name="Satake H."/>
            <person name="Nakayama K."/>
        </authorList>
    </citation>
    <scope>NUCLEOTIDE SEQUENCE</scope>
</reference>
<feature type="region of interest" description="Disordered" evidence="1">
    <location>
        <begin position="192"/>
        <end position="220"/>
    </location>
</feature>
<feature type="region of interest" description="Disordered" evidence="1">
    <location>
        <begin position="412"/>
        <end position="444"/>
    </location>
</feature>
<feature type="compositionally biased region" description="Basic and acidic residues" evidence="1">
    <location>
        <begin position="412"/>
        <end position="432"/>
    </location>
</feature>
<feature type="compositionally biased region" description="Basic and acidic residues" evidence="1">
    <location>
        <begin position="363"/>
        <end position="376"/>
    </location>
</feature>
<feature type="compositionally biased region" description="Basic and acidic residues" evidence="1">
    <location>
        <begin position="569"/>
        <end position="579"/>
    </location>
</feature>
<feature type="compositionally biased region" description="Basic and acidic residues" evidence="1">
    <location>
        <begin position="631"/>
        <end position="644"/>
    </location>
</feature>
<accession>A0A6L2K3E4</accession>
<gene>
    <name evidence="2" type="ORF">Tci_014362</name>
</gene>
<sequence>MNPQETKQFVARDEGWVPAAEMVKISPTNVRLETIVKQKEETFQVVIDVIKNSTYFKAFTISADVPKILMQQFWHTITKVKGSNSYEFLLSNKECVVNAEVFRKILDICPRKKGEDFTKVPNDDDTLTFLVGLGYSSLLYKYTNMFVDHMHQPWRTLAACINKCLCGKTASNEKLRKSRIDILWGMFYRENKSRGKGSQGKKTGDTTKETIEVTEESDPEPLIKKKTSRRRVTKKEATISAADNIIPDPDLALKLGKSISLTEAEEEAVAREVHATHEKIVSEAVLETTRRRQTWVTIRDTSSISKKKTPDPSKKIKGVLTLTPIEQEAVDIMKVLKESRKIGKRQSGTGGSDEGAEIIHKEGADEIREHSDRNADAQDDDEETESDFEDIYKYKIKVCKDDDLEMKDAKTVKEKEELTDAEKTAELTKEITEQPLTSSSLSVSSDYGTQFLNLSQDEETFEKPPVTSTTSELQQTTPIPTTIPTPPINTEPPSTLKSLRSSPIKWEQDEKKQMATYTIKSIDKAALKEFDLKGALFKAMHENKSANRNPANYRLYHAQMKALIEDENAMDKDVADTVKDHKRKHDSDDDEDDDDDDDDEGPSAGPNQGKTSKKRRTRESEFAKKPSTTKETSKGKALKNDSKIGKSAPVEEPVEEPTKEVSMDEQPTEDIPSPDDMHVLDPEDTDNAHIPKVPTTTTWFRPLPEEERPASPKPKWVIPLSDLPEADNNWADALARTYQDPDENKLHNKTGDIGSFIKWYCRRIGKDKLSKADFKGPAFMMVKDQVDLVNLEGHWIVPDICKPLPLGGPSGQLGIESYQTKLNLEQPNRDASDFLFKEHYTIVYKPRAVIYSDRNEQKKMMRINEVHKFSDGMLTRIRDKMDFMVKDFKLFEYNKGMESRIWSEDDKQRIEEFIEVIGKRLKIRRIFRSLNASSLDD</sequence>
<organism evidence="2">
    <name type="scientific">Tanacetum cinerariifolium</name>
    <name type="common">Dalmatian daisy</name>
    <name type="synonym">Chrysanthemum cinerariifolium</name>
    <dbReference type="NCBI Taxonomy" id="118510"/>
    <lineage>
        <taxon>Eukaryota</taxon>
        <taxon>Viridiplantae</taxon>
        <taxon>Streptophyta</taxon>
        <taxon>Embryophyta</taxon>
        <taxon>Tracheophyta</taxon>
        <taxon>Spermatophyta</taxon>
        <taxon>Magnoliopsida</taxon>
        <taxon>eudicotyledons</taxon>
        <taxon>Gunneridae</taxon>
        <taxon>Pentapetalae</taxon>
        <taxon>asterids</taxon>
        <taxon>campanulids</taxon>
        <taxon>Asterales</taxon>
        <taxon>Asteraceae</taxon>
        <taxon>Asteroideae</taxon>
        <taxon>Anthemideae</taxon>
        <taxon>Anthemidinae</taxon>
        <taxon>Tanacetum</taxon>
    </lineage>
</organism>
<proteinExistence type="predicted"/>